<keyword evidence="3" id="KW-1185">Reference proteome</keyword>
<dbReference type="RefSeq" id="WP_408160259.1">
    <property type="nucleotide sequence ID" value="NZ_JAQQFM010000011.1"/>
</dbReference>
<evidence type="ECO:0000313" key="3">
    <source>
        <dbReference type="Proteomes" id="UP001629246"/>
    </source>
</evidence>
<accession>A0ABW9AEP0</accession>
<feature type="compositionally biased region" description="Polar residues" evidence="1">
    <location>
        <begin position="1"/>
        <end position="14"/>
    </location>
</feature>
<evidence type="ECO:0000313" key="2">
    <source>
        <dbReference type="EMBL" id="MFL9927036.1"/>
    </source>
</evidence>
<feature type="compositionally biased region" description="Basic and acidic residues" evidence="1">
    <location>
        <begin position="36"/>
        <end position="45"/>
    </location>
</feature>
<protein>
    <submittedName>
        <fullName evidence="2">Uncharacterized protein</fullName>
    </submittedName>
</protein>
<dbReference type="Proteomes" id="UP001629246">
    <property type="component" value="Unassembled WGS sequence"/>
</dbReference>
<reference evidence="2 3" key="1">
    <citation type="journal article" date="2024" name="Chem. Sci.">
        <title>Discovery of megapolipeptins by genome mining of a Burkholderiales bacteria collection.</title>
        <authorList>
            <person name="Paulo B.S."/>
            <person name="Recchia M.J.J."/>
            <person name="Lee S."/>
            <person name="Fergusson C.H."/>
            <person name="Romanowski S.B."/>
            <person name="Hernandez A."/>
            <person name="Krull N."/>
            <person name="Liu D.Y."/>
            <person name="Cavanagh H."/>
            <person name="Bos A."/>
            <person name="Gray C.A."/>
            <person name="Murphy B.T."/>
            <person name="Linington R.G."/>
            <person name="Eustaquio A.S."/>
        </authorList>
    </citation>
    <scope>NUCLEOTIDE SEQUENCE [LARGE SCALE GENOMIC DNA]</scope>
    <source>
        <strain evidence="2 3">RL21-008-BIB-A</strain>
    </source>
</reference>
<name>A0ABW9AEP0_9BURK</name>
<comment type="caution">
    <text evidence="2">The sequence shown here is derived from an EMBL/GenBank/DDBJ whole genome shotgun (WGS) entry which is preliminary data.</text>
</comment>
<dbReference type="EMBL" id="JAQQFM010000011">
    <property type="protein sequence ID" value="MFL9927036.1"/>
    <property type="molecule type" value="Genomic_DNA"/>
</dbReference>
<sequence length="91" mass="10196">MQGNSNKRNSSKNQGDIHRRASMPSPPIKKATRQQARKEALHRQPDPFQPPHAILKQQPSGNTKGDATHARPFIHLNTLLQLQPSMAECRA</sequence>
<gene>
    <name evidence="2" type="ORF">PQR62_22380</name>
</gene>
<organism evidence="2 3">
    <name type="scientific">Herbaspirillum lusitanum</name>
    <dbReference type="NCBI Taxonomy" id="213312"/>
    <lineage>
        <taxon>Bacteria</taxon>
        <taxon>Pseudomonadati</taxon>
        <taxon>Pseudomonadota</taxon>
        <taxon>Betaproteobacteria</taxon>
        <taxon>Burkholderiales</taxon>
        <taxon>Oxalobacteraceae</taxon>
        <taxon>Herbaspirillum</taxon>
    </lineage>
</organism>
<evidence type="ECO:0000256" key="1">
    <source>
        <dbReference type="SAM" id="MobiDB-lite"/>
    </source>
</evidence>
<proteinExistence type="predicted"/>
<feature type="region of interest" description="Disordered" evidence="1">
    <location>
        <begin position="1"/>
        <end position="70"/>
    </location>
</feature>